<protein>
    <recommendedName>
        <fullName evidence="3">hydroxymethylpyrimidine kinase</fullName>
        <ecNumber evidence="3">2.7.1.49</ecNumber>
    </recommendedName>
</protein>
<dbReference type="EC" id="2.7.1.49" evidence="3"/>
<keyword evidence="4" id="KW-0511">Multifunctional enzyme</keyword>
<gene>
    <name evidence="7" type="ORF">DFR39_11325</name>
</gene>
<dbReference type="PANTHER" id="PTHR20858:SF17">
    <property type="entry name" value="HYDROXYMETHYLPYRIMIDINE_PHOSPHOMETHYLPYRIMIDINE KINASE THI20-RELATED"/>
    <property type="match status" value="1"/>
</dbReference>
<dbReference type="Pfam" id="PF02581">
    <property type="entry name" value="TMP-TENI"/>
    <property type="match status" value="1"/>
</dbReference>
<evidence type="ECO:0000313" key="7">
    <source>
        <dbReference type="EMBL" id="TDP04914.1"/>
    </source>
</evidence>
<dbReference type="GO" id="GO:0009229">
    <property type="term" value="P:thiamine diphosphate biosynthetic process"/>
    <property type="evidence" value="ECO:0007669"/>
    <property type="project" value="UniProtKB-UniPathway"/>
</dbReference>
<dbReference type="Proteomes" id="UP000295357">
    <property type="component" value="Unassembled WGS sequence"/>
</dbReference>
<dbReference type="InterPro" id="IPR022998">
    <property type="entry name" value="ThiamineP_synth_TenI"/>
</dbReference>
<comment type="caution">
    <text evidence="7">The sequence shown here is derived from an EMBL/GenBank/DDBJ whole genome shotgun (WGS) entry which is preliminary data.</text>
</comment>
<evidence type="ECO:0000256" key="1">
    <source>
        <dbReference type="ARBA" id="ARBA00001946"/>
    </source>
</evidence>
<dbReference type="AlphaFoldDB" id="A0A4R6MS90"/>
<dbReference type="InterPro" id="IPR013749">
    <property type="entry name" value="PM/HMP-P_kinase-1"/>
</dbReference>
<dbReference type="EMBL" id="SNXE01000013">
    <property type="protein sequence ID" value="TDP04914.1"/>
    <property type="molecule type" value="Genomic_DNA"/>
</dbReference>
<dbReference type="PANTHER" id="PTHR20858">
    <property type="entry name" value="PHOSPHOMETHYLPYRIMIDINE KINASE"/>
    <property type="match status" value="1"/>
</dbReference>
<dbReference type="CDD" id="cd00564">
    <property type="entry name" value="TMP_TenI"/>
    <property type="match status" value="1"/>
</dbReference>
<reference evidence="7 8" key="1">
    <citation type="submission" date="2019-03" db="EMBL/GenBank/DDBJ databases">
        <title>Genomic Encyclopedia of Type Strains, Phase IV (KMG-IV): sequencing the most valuable type-strain genomes for metagenomic binning, comparative biology and taxonomic classification.</title>
        <authorList>
            <person name="Goeker M."/>
        </authorList>
    </citation>
    <scope>NUCLEOTIDE SEQUENCE [LARGE SCALE GENOMIC DNA]</scope>
    <source>
        <strain evidence="7 8">DSM 25082</strain>
    </source>
</reference>
<comment type="cofactor">
    <cofactor evidence="1">
        <name>Mg(2+)</name>
        <dbReference type="ChEBI" id="CHEBI:18420"/>
    </cofactor>
</comment>
<dbReference type="RefSeq" id="WP_133605424.1">
    <property type="nucleotide sequence ID" value="NZ_JAUFPJ010000012.1"/>
</dbReference>
<dbReference type="InterPro" id="IPR004399">
    <property type="entry name" value="HMP/HMP-P_kinase_dom"/>
</dbReference>
<dbReference type="Gene3D" id="3.20.20.70">
    <property type="entry name" value="Aldolase class I"/>
    <property type="match status" value="1"/>
</dbReference>
<dbReference type="Gene3D" id="3.40.1190.20">
    <property type="match status" value="1"/>
</dbReference>
<feature type="domain" description="Thiamine phosphate synthase/TenI" evidence="5">
    <location>
        <begin position="358"/>
        <end position="532"/>
    </location>
</feature>
<dbReference type="GO" id="GO:0008902">
    <property type="term" value="F:hydroxymethylpyrimidine kinase activity"/>
    <property type="evidence" value="ECO:0007669"/>
    <property type="project" value="UniProtKB-EC"/>
</dbReference>
<dbReference type="UniPathway" id="UPA00060">
    <property type="reaction ID" value="UER00138"/>
</dbReference>
<keyword evidence="8" id="KW-1185">Reference proteome</keyword>
<comment type="pathway">
    <text evidence="2">Cofactor biosynthesis; thiamine diphosphate biosynthesis.</text>
</comment>
<feature type="domain" description="Pyridoxamine kinase/Phosphomethylpyrimidine kinase" evidence="6">
    <location>
        <begin position="44"/>
        <end position="301"/>
    </location>
</feature>
<sequence length="559" mass="58281">MRLSPPHPSLPTPWAQAPEASLTQLPDWTLDPCPPLIWSLAGTDSGGGAGLSADTRAAAALGVHLCPVVAAVTAQHSCAVQAVYPLPAAQIRAQLQALEADMPPRVIKTGLLASVAAIEALVEVLDRLRAQAEVALVVDPVLGATAGGAAFADEALLQAYRERLLPRCTLLTPNRAEAERLLGVPADSLSIPALARGLQQRGAQAVCITGGDERALPGSGELALDWVQTRLPQGGQPVCGWLALPRLPSLHHHGSGCSFASAAAAALARGFVLPDALILAKMLTWQAVRAGHAAGAGAGPVRATADFIANSQAMPVMSQGDEEALERSSLGRWVQVLRGSAAPGADFAPGLYGITEEASQIQALAASGQFAHLQLRIKTRSDDAALPAALRLALRQAGACRLWINDHWRLALAEGARHLHLGQEDWAALLPQEREQLLAGVATGELGLGLSSHSLWELARARALAPSYIACGPVWPTRTKDMPWHPQGLAQLGWWCRMAGRPVVAIGGLLSPAQTQATAAQGASASCVVRALAEGPDSWRQHAQAFAQGRLEAGKTGLG</sequence>
<evidence type="ECO:0000256" key="3">
    <source>
        <dbReference type="ARBA" id="ARBA00012135"/>
    </source>
</evidence>
<dbReference type="Pfam" id="PF08543">
    <property type="entry name" value="Phos_pyr_kin"/>
    <property type="match status" value="1"/>
</dbReference>
<evidence type="ECO:0000259" key="5">
    <source>
        <dbReference type="Pfam" id="PF02581"/>
    </source>
</evidence>
<accession>A0A4R6MS90</accession>
<dbReference type="InterPro" id="IPR029056">
    <property type="entry name" value="Ribokinase-like"/>
</dbReference>
<organism evidence="7 8">
    <name type="scientific">Roseateles asaccharophilus</name>
    <dbReference type="NCBI Taxonomy" id="582607"/>
    <lineage>
        <taxon>Bacteria</taxon>
        <taxon>Pseudomonadati</taxon>
        <taxon>Pseudomonadota</taxon>
        <taxon>Betaproteobacteria</taxon>
        <taxon>Burkholderiales</taxon>
        <taxon>Sphaerotilaceae</taxon>
        <taxon>Roseateles</taxon>
    </lineage>
</organism>
<dbReference type="InterPro" id="IPR036206">
    <property type="entry name" value="ThiamineP_synth_sf"/>
</dbReference>
<dbReference type="CDD" id="cd01169">
    <property type="entry name" value="HMPP_kinase"/>
    <property type="match status" value="1"/>
</dbReference>
<dbReference type="SUPFAM" id="SSF53613">
    <property type="entry name" value="Ribokinase-like"/>
    <property type="match status" value="1"/>
</dbReference>
<dbReference type="InterPro" id="IPR013785">
    <property type="entry name" value="Aldolase_TIM"/>
</dbReference>
<evidence type="ECO:0000313" key="8">
    <source>
        <dbReference type="Proteomes" id="UP000295357"/>
    </source>
</evidence>
<dbReference type="OrthoDB" id="9810880at2"/>
<dbReference type="GO" id="GO:0008972">
    <property type="term" value="F:phosphomethylpyrimidine kinase activity"/>
    <property type="evidence" value="ECO:0007669"/>
    <property type="project" value="InterPro"/>
</dbReference>
<name>A0A4R6MS90_9BURK</name>
<dbReference type="GO" id="GO:0009228">
    <property type="term" value="P:thiamine biosynthetic process"/>
    <property type="evidence" value="ECO:0007669"/>
    <property type="project" value="UniProtKB-KW"/>
</dbReference>
<dbReference type="GO" id="GO:0005829">
    <property type="term" value="C:cytosol"/>
    <property type="evidence" value="ECO:0007669"/>
    <property type="project" value="TreeGrafter"/>
</dbReference>
<proteinExistence type="predicted"/>
<evidence type="ECO:0000256" key="2">
    <source>
        <dbReference type="ARBA" id="ARBA00004948"/>
    </source>
</evidence>
<evidence type="ECO:0000256" key="4">
    <source>
        <dbReference type="ARBA" id="ARBA00023268"/>
    </source>
</evidence>
<evidence type="ECO:0000259" key="6">
    <source>
        <dbReference type="Pfam" id="PF08543"/>
    </source>
</evidence>
<dbReference type="SUPFAM" id="SSF51391">
    <property type="entry name" value="Thiamin phosphate synthase"/>
    <property type="match status" value="1"/>
</dbReference>